<evidence type="ECO:0000313" key="1">
    <source>
        <dbReference type="EMBL" id="KNE87396.1"/>
    </source>
</evidence>
<sequence>LDGVPFFNDDTAEDDLMKVINISELQCSDEWLEGEDWLKGMLIGAEIINIEPEPGQ</sequence>
<organism evidence="1 2">
    <name type="scientific">Puccinia striiformis f. sp. tritici PST-78</name>
    <dbReference type="NCBI Taxonomy" id="1165861"/>
    <lineage>
        <taxon>Eukaryota</taxon>
        <taxon>Fungi</taxon>
        <taxon>Dikarya</taxon>
        <taxon>Basidiomycota</taxon>
        <taxon>Pucciniomycotina</taxon>
        <taxon>Pucciniomycetes</taxon>
        <taxon>Pucciniales</taxon>
        <taxon>Pucciniaceae</taxon>
        <taxon>Puccinia</taxon>
    </lineage>
</organism>
<keyword evidence="2" id="KW-1185">Reference proteome</keyword>
<reference evidence="2" key="1">
    <citation type="submission" date="2014-03" db="EMBL/GenBank/DDBJ databases">
        <title>The Genome Sequence of Puccinia striiformis f. sp. tritici PST-78.</title>
        <authorList>
            <consortium name="The Broad Institute Genome Sequencing Platform"/>
            <person name="Cuomo C."/>
            <person name="Hulbert S."/>
            <person name="Chen X."/>
            <person name="Walker B."/>
            <person name="Young S.K."/>
            <person name="Zeng Q."/>
            <person name="Gargeya S."/>
            <person name="Fitzgerald M."/>
            <person name="Haas B."/>
            <person name="Abouelleil A."/>
            <person name="Alvarado L."/>
            <person name="Arachchi H.M."/>
            <person name="Berlin A.M."/>
            <person name="Chapman S.B."/>
            <person name="Goldberg J."/>
            <person name="Griggs A."/>
            <person name="Gujja S."/>
            <person name="Hansen M."/>
            <person name="Howarth C."/>
            <person name="Imamovic A."/>
            <person name="Larimer J."/>
            <person name="McCowan C."/>
            <person name="Montmayeur A."/>
            <person name="Murphy C."/>
            <person name="Neiman D."/>
            <person name="Pearson M."/>
            <person name="Priest M."/>
            <person name="Roberts A."/>
            <person name="Saif S."/>
            <person name="Shea T."/>
            <person name="Sisk P."/>
            <person name="Sykes S."/>
            <person name="Wortman J."/>
            <person name="Nusbaum C."/>
            <person name="Birren B."/>
        </authorList>
    </citation>
    <scope>NUCLEOTIDE SEQUENCE [LARGE SCALE GENOMIC DNA]</scope>
    <source>
        <strain evidence="2">race PST-78</strain>
    </source>
</reference>
<accession>A0A0L0UK48</accession>
<proteinExistence type="predicted"/>
<name>A0A0L0UK48_9BASI</name>
<dbReference type="EMBL" id="AJIL01005535">
    <property type="protein sequence ID" value="KNE87396.1"/>
    <property type="molecule type" value="Genomic_DNA"/>
</dbReference>
<feature type="non-terminal residue" evidence="1">
    <location>
        <position position="1"/>
    </location>
</feature>
<dbReference type="Proteomes" id="UP000054564">
    <property type="component" value="Unassembled WGS sequence"/>
</dbReference>
<evidence type="ECO:0000313" key="2">
    <source>
        <dbReference type="Proteomes" id="UP000054564"/>
    </source>
</evidence>
<dbReference type="AlphaFoldDB" id="A0A0L0UK48"/>
<gene>
    <name evidence="1" type="ORF">PSTG_19219</name>
</gene>
<comment type="caution">
    <text evidence="1">The sequence shown here is derived from an EMBL/GenBank/DDBJ whole genome shotgun (WGS) entry which is preliminary data.</text>
</comment>
<protein>
    <submittedName>
        <fullName evidence="1">Uncharacterized protein</fullName>
    </submittedName>
</protein>